<sequence length="191" mass="21747">MPTYFGKRSTGCGGTTRNDQRLTDTGLVISLPHGPSGLTKATWTDADFEDMGWHDCRIHAVSIGEYDDDTLPPARLLLDLDYIVQWVDPAPFRQHFTFWIAPATLVFEQAWDISGELGPLHELMEIADLHRLDPPDGKPDPLWHLEGQNFEIRLRAPGYTQYLRRPPHHVPRQILTSSERDGLSFAERSFT</sequence>
<dbReference type="EMBL" id="SLWR01000004">
    <property type="protein sequence ID" value="TCO48399.1"/>
    <property type="molecule type" value="Genomic_DNA"/>
</dbReference>
<evidence type="ECO:0000313" key="1">
    <source>
        <dbReference type="EMBL" id="TCO48399.1"/>
    </source>
</evidence>
<organism evidence="1 2">
    <name type="scientific">Kribbella antiqua</name>
    <dbReference type="NCBI Taxonomy" id="2512217"/>
    <lineage>
        <taxon>Bacteria</taxon>
        <taxon>Bacillati</taxon>
        <taxon>Actinomycetota</taxon>
        <taxon>Actinomycetes</taxon>
        <taxon>Propionibacteriales</taxon>
        <taxon>Kribbellaceae</taxon>
        <taxon>Kribbella</taxon>
    </lineage>
</organism>
<keyword evidence="2" id="KW-1185">Reference proteome</keyword>
<gene>
    <name evidence="1" type="ORF">EV646_104217</name>
</gene>
<reference evidence="1 2" key="1">
    <citation type="journal article" date="2015" name="Stand. Genomic Sci.">
        <title>Genomic Encyclopedia of Bacterial and Archaeal Type Strains, Phase III: the genomes of soil and plant-associated and newly described type strains.</title>
        <authorList>
            <person name="Whitman W.B."/>
            <person name="Woyke T."/>
            <person name="Klenk H.P."/>
            <person name="Zhou Y."/>
            <person name="Lilburn T.G."/>
            <person name="Beck B.J."/>
            <person name="De Vos P."/>
            <person name="Vandamme P."/>
            <person name="Eisen J.A."/>
            <person name="Garrity G."/>
            <person name="Hugenholtz P."/>
            <person name="Kyrpides N.C."/>
        </authorList>
    </citation>
    <scope>NUCLEOTIDE SEQUENCE [LARGE SCALE GENOMIC DNA]</scope>
    <source>
        <strain evidence="1 2">VKM Ac-2541</strain>
    </source>
</reference>
<protein>
    <submittedName>
        <fullName evidence="1">Uncharacterized protein</fullName>
    </submittedName>
</protein>
<comment type="caution">
    <text evidence="1">The sequence shown here is derived from an EMBL/GenBank/DDBJ whole genome shotgun (WGS) entry which is preliminary data.</text>
</comment>
<dbReference type="Proteomes" id="UP000295573">
    <property type="component" value="Unassembled WGS sequence"/>
</dbReference>
<evidence type="ECO:0000313" key="2">
    <source>
        <dbReference type="Proteomes" id="UP000295573"/>
    </source>
</evidence>
<accession>A0A4R2IX02</accession>
<dbReference type="AlphaFoldDB" id="A0A4R2IX02"/>
<proteinExistence type="predicted"/>
<name>A0A4R2IX02_9ACTN</name>